<organism evidence="5 6">
    <name type="scientific">Rurimicrobium arvi</name>
    <dbReference type="NCBI Taxonomy" id="2049916"/>
    <lineage>
        <taxon>Bacteria</taxon>
        <taxon>Pseudomonadati</taxon>
        <taxon>Bacteroidota</taxon>
        <taxon>Chitinophagia</taxon>
        <taxon>Chitinophagales</taxon>
        <taxon>Chitinophagaceae</taxon>
        <taxon>Rurimicrobium</taxon>
    </lineage>
</organism>
<keyword evidence="2" id="KW-0472">Membrane</keyword>
<evidence type="ECO:0000313" key="5">
    <source>
        <dbReference type="EMBL" id="GAA4452777.1"/>
    </source>
</evidence>
<dbReference type="Proteomes" id="UP001501410">
    <property type="component" value="Unassembled WGS sequence"/>
</dbReference>
<keyword evidence="3" id="KW-0732">Signal</keyword>
<feature type="chain" id="PRO_5046257154" description="Bacterial surface antigen (D15) domain-containing protein" evidence="3">
    <location>
        <begin position="21"/>
        <end position="588"/>
    </location>
</feature>
<dbReference type="Pfam" id="PF01103">
    <property type="entry name" value="Omp85"/>
    <property type="match status" value="1"/>
</dbReference>
<dbReference type="EMBL" id="BAABEZ010000018">
    <property type="protein sequence ID" value="GAA4452777.1"/>
    <property type="molecule type" value="Genomic_DNA"/>
</dbReference>
<evidence type="ECO:0000256" key="3">
    <source>
        <dbReference type="SAM" id="SignalP"/>
    </source>
</evidence>
<dbReference type="Gene3D" id="3.10.20.310">
    <property type="entry name" value="membrane protein fhac"/>
    <property type="match status" value="1"/>
</dbReference>
<accession>A0ABP8MPL2</accession>
<name>A0ABP8MPL2_9BACT</name>
<evidence type="ECO:0000256" key="2">
    <source>
        <dbReference type="ARBA" id="ARBA00023136"/>
    </source>
</evidence>
<feature type="domain" description="Bacterial surface antigen (D15)" evidence="4">
    <location>
        <begin position="276"/>
        <end position="566"/>
    </location>
</feature>
<sequence>MRLRLILLFCVTVLSVCARAQSLKLVWHAVDVPSVALPPEAFYTDAAAVVSEINDWCPEMQALGFLEASVDSVSVKGNEYHVFCFTGSRYSWAKLSLDSVPPALLNQAGITGADFARHVVNPSSLSAFTARLLRYCERNGYPFARVWMQHAVEEEPHVISAEMRVDPGRRRTIDTIIVNGNISVSNSFLHRYLDIPKGSAYNEEKLKKISARLRELPYLQETSPMLVEFRAADTRIVLFLKEKSANQLNAILGLMPNNLQTGKMLLTADIQLALMNQLGRGEQLSASYQNLQAKSPRLKADGVLPYIFRSPVGIEAHFDMFRYNLDFRKVSFQLGARYQLSATEFIKVYYQVMSNRVVEIDSAGIIASRSLTNNIDTRANGFGVEFQANHTDYRYNPHKGWSIRCAALGLQRQVLPNDAVRQLNDGTGFNFASLYDTVRLRSRQYQLSGELAFYLPVSRAFTWKLAYNGAYMTAPQLFQNDLYQLGGFRLLRGFDEQSIFANQYHVLSAEFRLRMAQNSYAYLFSDNGWVQTKFNRFSREALYNGFGLGTTLETKTGIFSIALAFGRSDYIPLRFKESKLSFGYVALF</sequence>
<dbReference type="InterPro" id="IPR000184">
    <property type="entry name" value="Bac_surfAg_D15"/>
</dbReference>
<dbReference type="Gene3D" id="2.40.160.50">
    <property type="entry name" value="membrane protein fhac: a member of the omp85/tpsb transporter family"/>
    <property type="match status" value="1"/>
</dbReference>
<proteinExistence type="predicted"/>
<comment type="subcellular location">
    <subcellularLocation>
        <location evidence="1">Membrane</location>
    </subcellularLocation>
</comment>
<dbReference type="RefSeq" id="WP_344824004.1">
    <property type="nucleotide sequence ID" value="NZ_BAABEZ010000018.1"/>
</dbReference>
<gene>
    <name evidence="5" type="ORF">GCM10023092_12190</name>
</gene>
<protein>
    <recommendedName>
        <fullName evidence="4">Bacterial surface antigen (D15) domain-containing protein</fullName>
    </recommendedName>
</protein>
<evidence type="ECO:0000313" key="6">
    <source>
        <dbReference type="Proteomes" id="UP001501410"/>
    </source>
</evidence>
<reference evidence="6" key="1">
    <citation type="journal article" date="2019" name="Int. J. Syst. Evol. Microbiol.">
        <title>The Global Catalogue of Microorganisms (GCM) 10K type strain sequencing project: providing services to taxonomists for standard genome sequencing and annotation.</title>
        <authorList>
            <consortium name="The Broad Institute Genomics Platform"/>
            <consortium name="The Broad Institute Genome Sequencing Center for Infectious Disease"/>
            <person name="Wu L."/>
            <person name="Ma J."/>
        </authorList>
    </citation>
    <scope>NUCLEOTIDE SEQUENCE [LARGE SCALE GENOMIC DNA]</scope>
    <source>
        <strain evidence="6">JCM 31921</strain>
    </source>
</reference>
<comment type="caution">
    <text evidence="5">The sequence shown here is derived from an EMBL/GenBank/DDBJ whole genome shotgun (WGS) entry which is preliminary data.</text>
</comment>
<evidence type="ECO:0000256" key="1">
    <source>
        <dbReference type="ARBA" id="ARBA00004370"/>
    </source>
</evidence>
<keyword evidence="6" id="KW-1185">Reference proteome</keyword>
<evidence type="ECO:0000259" key="4">
    <source>
        <dbReference type="Pfam" id="PF01103"/>
    </source>
</evidence>
<feature type="signal peptide" evidence="3">
    <location>
        <begin position="1"/>
        <end position="20"/>
    </location>
</feature>